<sequence length="71" mass="7770">MWKSADFRIFAALQRRRTWVKITTDNCRSKHLPSLNFRLVAESGGTVPNPVLSGGGDSGVNFAEGAPARRP</sequence>
<evidence type="ECO:0000313" key="2">
    <source>
        <dbReference type="EMBL" id="PDO11102.1"/>
    </source>
</evidence>
<dbReference type="EMBL" id="MOXJ01000005">
    <property type="protein sequence ID" value="PDO11102.1"/>
    <property type="molecule type" value="Genomic_DNA"/>
</dbReference>
<organism evidence="2 3">
    <name type="scientific">Candidatus Reconcilbacillus cellulovorans</name>
    <dbReference type="NCBI Taxonomy" id="1906605"/>
    <lineage>
        <taxon>Bacteria</taxon>
        <taxon>Bacillati</taxon>
        <taxon>Bacillota</taxon>
        <taxon>Bacilli</taxon>
        <taxon>Bacillales</taxon>
        <taxon>Paenibacillaceae</taxon>
        <taxon>Candidatus Reconcilbacillus</taxon>
    </lineage>
</organism>
<proteinExistence type="predicted"/>
<name>A0A2A6E2E9_9BACL</name>
<dbReference type="AlphaFoldDB" id="A0A2A6E2E9"/>
<evidence type="ECO:0000256" key="1">
    <source>
        <dbReference type="SAM" id="MobiDB-lite"/>
    </source>
</evidence>
<dbReference type="Proteomes" id="UP000243688">
    <property type="component" value="Unassembled WGS sequence"/>
</dbReference>
<reference evidence="2 3" key="1">
    <citation type="submission" date="2016-12" db="EMBL/GenBank/DDBJ databases">
        <title>Candidatus Reconcilibacillus cellulovorans genome.</title>
        <authorList>
            <person name="Kolinko S."/>
            <person name="Wu Y.-W."/>
            <person name="Tachea F."/>
            <person name="Denzel E."/>
            <person name="Hiras J."/>
            <person name="Baecker N."/>
            <person name="Chan L.J."/>
            <person name="Eichorst S.A."/>
            <person name="Frey D."/>
            <person name="Adams P.D."/>
            <person name="Pray T."/>
            <person name="Tanjore D."/>
            <person name="Petzold C.J."/>
            <person name="Gladden J.M."/>
            <person name="Simmons B.A."/>
            <person name="Singer S.W."/>
        </authorList>
    </citation>
    <scope>NUCLEOTIDE SEQUENCE [LARGE SCALE GENOMIC DNA]</scope>
    <source>
        <strain evidence="2">JTherm</strain>
    </source>
</reference>
<feature type="region of interest" description="Disordered" evidence="1">
    <location>
        <begin position="48"/>
        <end position="71"/>
    </location>
</feature>
<comment type="caution">
    <text evidence="2">The sequence shown here is derived from an EMBL/GenBank/DDBJ whole genome shotgun (WGS) entry which is preliminary data.</text>
</comment>
<protein>
    <submittedName>
        <fullName evidence="2">Uncharacterized protein</fullName>
    </submittedName>
</protein>
<accession>A0A2A6E2E9</accession>
<evidence type="ECO:0000313" key="3">
    <source>
        <dbReference type="Proteomes" id="UP000243688"/>
    </source>
</evidence>
<gene>
    <name evidence="2" type="ORF">BLM47_03675</name>
</gene>